<evidence type="ECO:0000313" key="2">
    <source>
        <dbReference type="EnsemblMetazoa" id="PPAI009333-PA"/>
    </source>
</evidence>
<sequence length="254" mass="29028">MEGGQDVHSEVSVSEESDEDKPREIIVEDSEPQIPVPQYSDEELDKLVEFVQNMTTLFDLHESDWTEDCVETIRKWFMNVSELVLLIFYDGNALSASLGFPAASVLDFTYFLRLPGEIFSVDGFHDCVQFGTMHEVDGSMLALLEIVFAPIFFAYEPWSESVKSACLEAVHGFLAHVSHLHHKLAGFTVLYIPTEGMHLEPLEAVKDPRYLKRLEAVATHWMTQIRTALADTDQTDHDSVCPSDEYDFWLYRRK</sequence>
<dbReference type="AlphaFoldDB" id="A0A1B0DLU3"/>
<evidence type="ECO:0000256" key="1">
    <source>
        <dbReference type="SAM" id="MobiDB-lite"/>
    </source>
</evidence>
<evidence type="ECO:0000313" key="3">
    <source>
        <dbReference type="Proteomes" id="UP000092462"/>
    </source>
</evidence>
<dbReference type="EMBL" id="AJVK01036671">
    <property type="status" value="NOT_ANNOTATED_CDS"/>
    <property type="molecule type" value="Genomic_DNA"/>
</dbReference>
<accession>A0A1B0DLU3</accession>
<dbReference type="Proteomes" id="UP000092462">
    <property type="component" value="Unassembled WGS sequence"/>
</dbReference>
<protein>
    <recommendedName>
        <fullName evidence="4">Dynein heavy chain tail domain-containing protein</fullName>
    </recommendedName>
</protein>
<reference evidence="2" key="1">
    <citation type="submission" date="2022-08" db="UniProtKB">
        <authorList>
            <consortium name="EnsemblMetazoa"/>
        </authorList>
    </citation>
    <scope>IDENTIFICATION</scope>
    <source>
        <strain evidence="2">Israel</strain>
    </source>
</reference>
<feature type="region of interest" description="Disordered" evidence="1">
    <location>
        <begin position="1"/>
        <end position="32"/>
    </location>
</feature>
<dbReference type="EnsemblMetazoa" id="PPAI009333-RA">
    <property type="protein sequence ID" value="PPAI009333-PA"/>
    <property type="gene ID" value="PPAI009333"/>
</dbReference>
<keyword evidence="3" id="KW-1185">Reference proteome</keyword>
<dbReference type="VEuPathDB" id="VectorBase:PPAPM1_010832"/>
<organism evidence="2 3">
    <name type="scientific">Phlebotomus papatasi</name>
    <name type="common">Sandfly</name>
    <dbReference type="NCBI Taxonomy" id="29031"/>
    <lineage>
        <taxon>Eukaryota</taxon>
        <taxon>Metazoa</taxon>
        <taxon>Ecdysozoa</taxon>
        <taxon>Arthropoda</taxon>
        <taxon>Hexapoda</taxon>
        <taxon>Insecta</taxon>
        <taxon>Pterygota</taxon>
        <taxon>Neoptera</taxon>
        <taxon>Endopterygota</taxon>
        <taxon>Diptera</taxon>
        <taxon>Nematocera</taxon>
        <taxon>Psychodoidea</taxon>
        <taxon>Psychodidae</taxon>
        <taxon>Phlebotomus</taxon>
        <taxon>Phlebotomus</taxon>
    </lineage>
</organism>
<proteinExistence type="predicted"/>
<dbReference type="VEuPathDB" id="VectorBase:PPAI009333"/>
<evidence type="ECO:0008006" key="4">
    <source>
        <dbReference type="Google" id="ProtNLM"/>
    </source>
</evidence>
<name>A0A1B0DLU3_PHLPP</name>